<dbReference type="GO" id="GO:0005886">
    <property type="term" value="C:plasma membrane"/>
    <property type="evidence" value="ECO:0007669"/>
    <property type="project" value="TreeGrafter"/>
</dbReference>
<dbReference type="Proteomes" id="UP000317178">
    <property type="component" value="Chromosome"/>
</dbReference>
<evidence type="ECO:0000259" key="5">
    <source>
        <dbReference type="PROSITE" id="PS51832"/>
    </source>
</evidence>
<feature type="domain" description="GGDEF" evidence="4">
    <location>
        <begin position="470"/>
        <end position="601"/>
    </location>
</feature>
<dbReference type="InterPro" id="IPR000160">
    <property type="entry name" value="GGDEF_dom"/>
</dbReference>
<proteinExistence type="predicted"/>
<dbReference type="PANTHER" id="PTHR45138:SF9">
    <property type="entry name" value="DIGUANYLATE CYCLASE DGCM-RELATED"/>
    <property type="match status" value="1"/>
</dbReference>
<feature type="compositionally biased region" description="Polar residues" evidence="3">
    <location>
        <begin position="1"/>
        <end position="20"/>
    </location>
</feature>
<dbReference type="FunFam" id="3.30.70.270:FF:000001">
    <property type="entry name" value="Diguanylate cyclase domain protein"/>
    <property type="match status" value="1"/>
</dbReference>
<gene>
    <name evidence="6" type="primary">ydaM</name>
    <name evidence="6" type="ORF">Pla110_39620</name>
</gene>
<feature type="domain" description="HD-GYP" evidence="5">
    <location>
        <begin position="80"/>
        <end position="275"/>
    </location>
</feature>
<dbReference type="SUPFAM" id="SSF109604">
    <property type="entry name" value="HD-domain/PDEase-like"/>
    <property type="match status" value="1"/>
</dbReference>
<dbReference type="SMART" id="SM00267">
    <property type="entry name" value="GGDEF"/>
    <property type="match status" value="1"/>
</dbReference>
<feature type="region of interest" description="Disordered" evidence="3">
    <location>
        <begin position="1"/>
        <end position="23"/>
    </location>
</feature>
<dbReference type="CDD" id="cd00077">
    <property type="entry name" value="HDc"/>
    <property type="match status" value="1"/>
</dbReference>
<protein>
    <recommendedName>
        <fullName evidence="1">diguanylate cyclase</fullName>
        <ecNumber evidence="1">2.7.7.65</ecNumber>
    </recommendedName>
</protein>
<feature type="compositionally biased region" description="Basic and acidic residues" evidence="3">
    <location>
        <begin position="58"/>
        <end position="74"/>
    </location>
</feature>
<evidence type="ECO:0000256" key="2">
    <source>
        <dbReference type="ARBA" id="ARBA00034247"/>
    </source>
</evidence>
<dbReference type="PROSITE" id="PS50887">
    <property type="entry name" value="GGDEF"/>
    <property type="match status" value="1"/>
</dbReference>
<dbReference type="EC" id="2.7.7.65" evidence="1"/>
<dbReference type="PROSITE" id="PS51832">
    <property type="entry name" value="HD_GYP"/>
    <property type="match status" value="1"/>
</dbReference>
<dbReference type="InterPro" id="IPR037522">
    <property type="entry name" value="HD_GYP_dom"/>
</dbReference>
<dbReference type="AlphaFoldDB" id="A0A518CSJ4"/>
<evidence type="ECO:0000256" key="1">
    <source>
        <dbReference type="ARBA" id="ARBA00012528"/>
    </source>
</evidence>
<evidence type="ECO:0000313" key="7">
    <source>
        <dbReference type="Proteomes" id="UP000317178"/>
    </source>
</evidence>
<dbReference type="CDD" id="cd01949">
    <property type="entry name" value="GGDEF"/>
    <property type="match status" value="1"/>
</dbReference>
<name>A0A518CSJ4_9PLAN</name>
<dbReference type="RefSeq" id="WP_144998189.1">
    <property type="nucleotide sequence ID" value="NZ_CP036281.1"/>
</dbReference>
<dbReference type="Pfam" id="PF00990">
    <property type="entry name" value="GGDEF"/>
    <property type="match status" value="1"/>
</dbReference>
<dbReference type="Gene3D" id="3.30.70.270">
    <property type="match status" value="1"/>
</dbReference>
<dbReference type="NCBIfam" id="TIGR00254">
    <property type="entry name" value="GGDEF"/>
    <property type="match status" value="1"/>
</dbReference>
<dbReference type="PANTHER" id="PTHR45138">
    <property type="entry name" value="REGULATORY COMPONENTS OF SENSORY TRANSDUCTION SYSTEM"/>
    <property type="match status" value="1"/>
</dbReference>
<organism evidence="6 7">
    <name type="scientific">Polystyrenella longa</name>
    <dbReference type="NCBI Taxonomy" id="2528007"/>
    <lineage>
        <taxon>Bacteria</taxon>
        <taxon>Pseudomonadati</taxon>
        <taxon>Planctomycetota</taxon>
        <taxon>Planctomycetia</taxon>
        <taxon>Planctomycetales</taxon>
        <taxon>Planctomycetaceae</taxon>
        <taxon>Polystyrenella</taxon>
    </lineage>
</organism>
<dbReference type="GO" id="GO:0043709">
    <property type="term" value="P:cell adhesion involved in single-species biofilm formation"/>
    <property type="evidence" value="ECO:0007669"/>
    <property type="project" value="TreeGrafter"/>
</dbReference>
<dbReference type="Pfam" id="PF13487">
    <property type="entry name" value="HD_5"/>
    <property type="match status" value="1"/>
</dbReference>
<dbReference type="InterPro" id="IPR003607">
    <property type="entry name" value="HD/PDEase_dom"/>
</dbReference>
<dbReference type="SUPFAM" id="SSF55073">
    <property type="entry name" value="Nucleotide cyclase"/>
    <property type="match status" value="1"/>
</dbReference>
<dbReference type="GO" id="GO:1902201">
    <property type="term" value="P:negative regulation of bacterial-type flagellum-dependent cell motility"/>
    <property type="evidence" value="ECO:0007669"/>
    <property type="project" value="TreeGrafter"/>
</dbReference>
<keyword evidence="6" id="KW-0548">Nucleotidyltransferase</keyword>
<dbReference type="GO" id="GO:0052621">
    <property type="term" value="F:diguanylate cyclase activity"/>
    <property type="evidence" value="ECO:0007669"/>
    <property type="project" value="UniProtKB-EC"/>
</dbReference>
<evidence type="ECO:0000256" key="3">
    <source>
        <dbReference type="SAM" id="MobiDB-lite"/>
    </source>
</evidence>
<dbReference type="EMBL" id="CP036281">
    <property type="protein sequence ID" value="QDU82207.1"/>
    <property type="molecule type" value="Genomic_DNA"/>
</dbReference>
<dbReference type="SMART" id="SM00471">
    <property type="entry name" value="HDc"/>
    <property type="match status" value="1"/>
</dbReference>
<dbReference type="KEGG" id="plon:Pla110_39620"/>
<accession>A0A518CSJ4</accession>
<keyword evidence="7" id="KW-1185">Reference proteome</keyword>
<comment type="catalytic activity">
    <reaction evidence="2">
        <text>2 GTP = 3',3'-c-di-GMP + 2 diphosphate</text>
        <dbReference type="Rhea" id="RHEA:24898"/>
        <dbReference type="ChEBI" id="CHEBI:33019"/>
        <dbReference type="ChEBI" id="CHEBI:37565"/>
        <dbReference type="ChEBI" id="CHEBI:58805"/>
        <dbReference type="EC" id="2.7.7.65"/>
    </reaction>
</comment>
<feature type="region of interest" description="Disordered" evidence="3">
    <location>
        <begin position="56"/>
        <end position="81"/>
    </location>
</feature>
<evidence type="ECO:0000259" key="4">
    <source>
        <dbReference type="PROSITE" id="PS50887"/>
    </source>
</evidence>
<reference evidence="6 7" key="1">
    <citation type="submission" date="2019-02" db="EMBL/GenBank/DDBJ databases">
        <title>Deep-cultivation of Planctomycetes and their phenomic and genomic characterization uncovers novel biology.</title>
        <authorList>
            <person name="Wiegand S."/>
            <person name="Jogler M."/>
            <person name="Boedeker C."/>
            <person name="Pinto D."/>
            <person name="Vollmers J."/>
            <person name="Rivas-Marin E."/>
            <person name="Kohn T."/>
            <person name="Peeters S.H."/>
            <person name="Heuer A."/>
            <person name="Rast P."/>
            <person name="Oberbeckmann S."/>
            <person name="Bunk B."/>
            <person name="Jeske O."/>
            <person name="Meyerdierks A."/>
            <person name="Storesund J.E."/>
            <person name="Kallscheuer N."/>
            <person name="Luecker S."/>
            <person name="Lage O.M."/>
            <person name="Pohl T."/>
            <person name="Merkel B.J."/>
            <person name="Hornburger P."/>
            <person name="Mueller R.-W."/>
            <person name="Bruemmer F."/>
            <person name="Labrenz M."/>
            <person name="Spormann A.M."/>
            <person name="Op den Camp H."/>
            <person name="Overmann J."/>
            <person name="Amann R."/>
            <person name="Jetten M.S.M."/>
            <person name="Mascher T."/>
            <person name="Medema M.H."/>
            <person name="Devos D.P."/>
            <person name="Kaster A.-K."/>
            <person name="Ovreas L."/>
            <person name="Rohde M."/>
            <person name="Galperin M.Y."/>
            <person name="Jogler C."/>
        </authorList>
    </citation>
    <scope>NUCLEOTIDE SEQUENCE [LARGE SCALE GENOMIC DNA]</scope>
    <source>
        <strain evidence="6 7">Pla110</strain>
    </source>
</reference>
<dbReference type="InterPro" id="IPR043128">
    <property type="entry name" value="Rev_trsase/Diguanyl_cyclase"/>
</dbReference>
<dbReference type="InterPro" id="IPR050469">
    <property type="entry name" value="Diguanylate_Cyclase"/>
</dbReference>
<sequence>MTSQETQTSSVASADSNQMVSPEIAIDRTNANVAVRRSGTSSELVTLFHLASLSGENSEQKERRRLGIGDDNKPSEGNQENQVSKSLLSVLLSALRSYDPYIYLHSQRVALISTKIASKLGWNEAQQREMEVAALLHDFGKISVPQHILNKPGRLNPIERELMSRHLFNASCLLQAFKIPLSIITILVEAERAQIIKKLLQNNSLSNTSLGARILTVADAYDSLRSSQVYRSGKSHADAIQILFEQSPARFDGAVVSALQSWVDKDAAAQMIYKEGATNEIPAGQLKETRESILAERNIHQIMQYLASLDEHYSGFYLVDRKMDIVMWSQGMQQLTGRSANEMIHIDWNPELLTYYSEKRKKIGLEDQALLLAHSSKKSVLSTYYLMNESELLDEFEVQSIPIVGEKNQILGVLEILFNQKTVEKSGGDEMQQLKLAASRDALTKIANRGELERQLQSMFQLFDKKGKKEIFSAIFLDVDYFKSINDSHGHAVGDRVLIDLARLLEAETYSGEVVGRYGGEEFVVLCPNTDFEMAIQKANRFRLAIEHASVGGLPRATVTSSFGVAQIETGDVVHDVVRRADKALYQAKETGRNRVCSLTRLEQSEEVVEGKPAEKISVNAMEHIQTITACTSADMIVYKLKAFLEENHAVLKEVDSEQVLMKVGRSGMLSGWGKSPERQPVQMRLEFDSQSRKQGGHKVSEIQVTVTPAVKPPSAEKFQIRARQIIRSLRAYLGSI</sequence>
<dbReference type="InterPro" id="IPR029787">
    <property type="entry name" value="Nucleotide_cyclase"/>
</dbReference>
<evidence type="ECO:0000313" key="6">
    <source>
        <dbReference type="EMBL" id="QDU82207.1"/>
    </source>
</evidence>
<keyword evidence="6" id="KW-0808">Transferase</keyword>
<dbReference type="Gene3D" id="1.10.3210.10">
    <property type="entry name" value="Hypothetical protein af1432"/>
    <property type="match status" value="1"/>
</dbReference>
<dbReference type="OrthoDB" id="9759601at2"/>